<keyword evidence="12" id="KW-1185">Reference proteome</keyword>
<dbReference type="AlphaFoldDB" id="A0A453B5I9"/>
<dbReference type="PANTHER" id="PTHR32077">
    <property type="entry name" value="FASCICLIN-LIKE ARABINOGALACTAN PROTEIN"/>
    <property type="match status" value="1"/>
</dbReference>
<accession>A0A453B5I9</accession>
<evidence type="ECO:0000259" key="10">
    <source>
        <dbReference type="PROSITE" id="PS50213"/>
    </source>
</evidence>
<feature type="domain" description="FAS1" evidence="10">
    <location>
        <begin position="143"/>
        <end position="285"/>
    </location>
</feature>
<keyword evidence="4" id="KW-0325">Glycoprotein</keyword>
<evidence type="ECO:0000256" key="9">
    <source>
        <dbReference type="SAM" id="Phobius"/>
    </source>
</evidence>
<keyword evidence="4" id="KW-0336">GPI-anchor</keyword>
<dbReference type="GO" id="GO:0009834">
    <property type="term" value="P:plant-type secondary cell wall biogenesis"/>
    <property type="evidence" value="ECO:0007669"/>
    <property type="project" value="TreeGrafter"/>
</dbReference>
<reference evidence="11" key="5">
    <citation type="journal article" date="2021" name="G3 (Bethesda)">
        <title>Aegilops tauschii genome assembly Aet v5.0 features greater sequence contiguity and improved annotation.</title>
        <authorList>
            <person name="Wang L."/>
            <person name="Zhu T."/>
            <person name="Rodriguez J.C."/>
            <person name="Deal K.R."/>
            <person name="Dubcovsky J."/>
            <person name="McGuire P.E."/>
            <person name="Lux T."/>
            <person name="Spannagl M."/>
            <person name="Mayer K.F.X."/>
            <person name="Baldrich P."/>
            <person name="Meyers B.C."/>
            <person name="Huo N."/>
            <person name="Gu Y.Q."/>
            <person name="Zhou H."/>
            <person name="Devos K.M."/>
            <person name="Bennetzen J.L."/>
            <person name="Unver T."/>
            <person name="Budak H."/>
            <person name="Gulick P.J."/>
            <person name="Galiba G."/>
            <person name="Kalapos B."/>
            <person name="Nelson D.R."/>
            <person name="Li P."/>
            <person name="You F.M."/>
            <person name="Luo M.C."/>
            <person name="Dvorak J."/>
        </authorList>
    </citation>
    <scope>NUCLEOTIDE SEQUENCE [LARGE SCALE GENOMIC DNA]</scope>
    <source>
        <strain evidence="11">cv. AL8/78</strain>
    </source>
</reference>
<comment type="subcellular location">
    <subcellularLocation>
        <location evidence="1">Cell membrane</location>
        <topology evidence="1">Lipid-anchor</topology>
        <topology evidence="1">GPI-anchor</topology>
    </subcellularLocation>
</comment>
<dbReference type="GO" id="GO:0098552">
    <property type="term" value="C:side of membrane"/>
    <property type="evidence" value="ECO:0007669"/>
    <property type="project" value="UniProtKB-KW"/>
</dbReference>
<dbReference type="EnsemblPlants" id="AET2Gv20368400.1">
    <property type="protein sequence ID" value="AET2Gv20368400.1"/>
    <property type="gene ID" value="AET2Gv20368400"/>
</dbReference>
<evidence type="ECO:0000256" key="5">
    <source>
        <dbReference type="ARBA" id="ARBA00022729"/>
    </source>
</evidence>
<reference evidence="11" key="3">
    <citation type="journal article" date="2017" name="Nature">
        <title>Genome sequence of the progenitor of the wheat D genome Aegilops tauschii.</title>
        <authorList>
            <person name="Luo M.C."/>
            <person name="Gu Y.Q."/>
            <person name="Puiu D."/>
            <person name="Wang H."/>
            <person name="Twardziok S.O."/>
            <person name="Deal K.R."/>
            <person name="Huo N."/>
            <person name="Zhu T."/>
            <person name="Wang L."/>
            <person name="Wang Y."/>
            <person name="McGuire P.E."/>
            <person name="Liu S."/>
            <person name="Long H."/>
            <person name="Ramasamy R.K."/>
            <person name="Rodriguez J.C."/>
            <person name="Van S.L."/>
            <person name="Yuan L."/>
            <person name="Wang Z."/>
            <person name="Xia Z."/>
            <person name="Xiao L."/>
            <person name="Anderson O.D."/>
            <person name="Ouyang S."/>
            <person name="Liang Y."/>
            <person name="Zimin A.V."/>
            <person name="Pertea G."/>
            <person name="Qi P."/>
            <person name="Bennetzen J.L."/>
            <person name="Dai X."/>
            <person name="Dawson M.W."/>
            <person name="Muller H.G."/>
            <person name="Kugler K."/>
            <person name="Rivarola-Duarte L."/>
            <person name="Spannagl M."/>
            <person name="Mayer K.F.X."/>
            <person name="Lu F.H."/>
            <person name="Bevan M.W."/>
            <person name="Leroy P."/>
            <person name="Li P."/>
            <person name="You F.M."/>
            <person name="Sun Q."/>
            <person name="Liu Z."/>
            <person name="Lyons E."/>
            <person name="Wicker T."/>
            <person name="Salzberg S.L."/>
            <person name="Devos K.M."/>
            <person name="Dvorak J."/>
        </authorList>
    </citation>
    <scope>NUCLEOTIDE SEQUENCE [LARGE SCALE GENOMIC DNA]</scope>
    <source>
        <strain evidence="11">cv. AL8/78</strain>
    </source>
</reference>
<dbReference type="SUPFAM" id="SSF82153">
    <property type="entry name" value="FAS1 domain"/>
    <property type="match status" value="1"/>
</dbReference>
<keyword evidence="5" id="KW-0732">Signal</keyword>
<feature type="transmembrane region" description="Helical" evidence="9">
    <location>
        <begin position="295"/>
        <end position="316"/>
    </location>
</feature>
<dbReference type="Pfam" id="PF02469">
    <property type="entry name" value="Fasciclin"/>
    <property type="match status" value="1"/>
</dbReference>
<proteinExistence type="inferred from homology"/>
<evidence type="ECO:0000256" key="7">
    <source>
        <dbReference type="ARBA" id="ARBA00024686"/>
    </source>
</evidence>
<feature type="region of interest" description="Disordered" evidence="8">
    <location>
        <begin position="111"/>
        <end position="141"/>
    </location>
</feature>
<comment type="similarity">
    <text evidence="2">Belongs to the fasciclin-like AGP family.</text>
</comment>
<evidence type="ECO:0000313" key="12">
    <source>
        <dbReference type="Proteomes" id="UP000015105"/>
    </source>
</evidence>
<organism evidence="11 12">
    <name type="scientific">Aegilops tauschii subsp. strangulata</name>
    <name type="common">Goatgrass</name>
    <dbReference type="NCBI Taxonomy" id="200361"/>
    <lineage>
        <taxon>Eukaryota</taxon>
        <taxon>Viridiplantae</taxon>
        <taxon>Streptophyta</taxon>
        <taxon>Embryophyta</taxon>
        <taxon>Tracheophyta</taxon>
        <taxon>Spermatophyta</taxon>
        <taxon>Magnoliopsida</taxon>
        <taxon>Liliopsida</taxon>
        <taxon>Poales</taxon>
        <taxon>Poaceae</taxon>
        <taxon>BOP clade</taxon>
        <taxon>Pooideae</taxon>
        <taxon>Triticodae</taxon>
        <taxon>Triticeae</taxon>
        <taxon>Triticinae</taxon>
        <taxon>Aegilops</taxon>
    </lineage>
</organism>
<evidence type="ECO:0000256" key="4">
    <source>
        <dbReference type="ARBA" id="ARBA00022622"/>
    </source>
</evidence>
<keyword evidence="4" id="KW-0449">Lipoprotein</keyword>
<reference evidence="12" key="2">
    <citation type="journal article" date="2017" name="Nat. Plants">
        <title>The Aegilops tauschii genome reveals multiple impacts of transposons.</title>
        <authorList>
            <person name="Zhao G."/>
            <person name="Zou C."/>
            <person name="Li K."/>
            <person name="Wang K."/>
            <person name="Li T."/>
            <person name="Gao L."/>
            <person name="Zhang X."/>
            <person name="Wang H."/>
            <person name="Yang Z."/>
            <person name="Liu X."/>
            <person name="Jiang W."/>
            <person name="Mao L."/>
            <person name="Kong X."/>
            <person name="Jiao Y."/>
            <person name="Jia J."/>
        </authorList>
    </citation>
    <scope>NUCLEOTIDE SEQUENCE [LARGE SCALE GENOMIC DNA]</scope>
    <source>
        <strain evidence="12">cv. AL8/78</strain>
    </source>
</reference>
<evidence type="ECO:0000313" key="11">
    <source>
        <dbReference type="EnsemblPlants" id="AET2Gv20368400.1"/>
    </source>
</evidence>
<sequence>MAAETTAFFFFVWRNDKGLLRLQTDRSHDVPVCLAARWAKLAHTAKSGCGTSGAAAGGGWPRNRLVAPSWKASTLCSRTGRRSTMASLAGAALASCSILLLLLVSCAQGQGQPPEAPEEAWPEGQPPEAPEEAWPEGQPPEAPEDALTMLLSKGGCGAFAGLVAATAGVGDAFREQIGSDLGLTILCPDDEAVGTFIPRFHGLTVDEQVAALLYHGLTMAYSEELLSWVHREVLTLDGEQMLTVRHHRGRVILSSWPQSTRNKARITKTVVDDDHLAVYLIDAVLIPADLKRRRVVALIVIIILVLVVGGLVALFLRFHALVYLGSLVCRLTRWCKGRAAAYASAARVTPHGQGQQEH</sequence>
<reference evidence="11" key="4">
    <citation type="submission" date="2019-03" db="UniProtKB">
        <authorList>
            <consortium name="EnsemblPlants"/>
        </authorList>
    </citation>
    <scope>IDENTIFICATION</scope>
</reference>
<comment type="function">
    <text evidence="7">May be a cell surface adhesion protein.</text>
</comment>
<protein>
    <recommendedName>
        <fullName evidence="10">FAS1 domain-containing protein</fullName>
    </recommendedName>
</protein>
<evidence type="ECO:0000256" key="1">
    <source>
        <dbReference type="ARBA" id="ARBA00004609"/>
    </source>
</evidence>
<keyword evidence="6 9" id="KW-0472">Membrane</keyword>
<dbReference type="InterPro" id="IPR045003">
    <property type="entry name" value="FLA_A"/>
</dbReference>
<dbReference type="InterPro" id="IPR036378">
    <property type="entry name" value="FAS1_dom_sf"/>
</dbReference>
<dbReference type="STRING" id="200361.A0A453B5I9"/>
<keyword evidence="9" id="KW-1133">Transmembrane helix</keyword>
<keyword evidence="9" id="KW-0812">Transmembrane</keyword>
<evidence type="ECO:0000256" key="2">
    <source>
        <dbReference type="ARBA" id="ARBA00007843"/>
    </source>
</evidence>
<keyword evidence="3" id="KW-1003">Cell membrane</keyword>
<evidence type="ECO:0000256" key="8">
    <source>
        <dbReference type="SAM" id="MobiDB-lite"/>
    </source>
</evidence>
<dbReference type="Gene3D" id="2.30.180.10">
    <property type="entry name" value="FAS1 domain"/>
    <property type="match status" value="1"/>
</dbReference>
<evidence type="ECO:0000256" key="3">
    <source>
        <dbReference type="ARBA" id="ARBA00022475"/>
    </source>
</evidence>
<dbReference type="SMART" id="SM00554">
    <property type="entry name" value="FAS1"/>
    <property type="match status" value="1"/>
</dbReference>
<dbReference type="PROSITE" id="PS50213">
    <property type="entry name" value="FAS1"/>
    <property type="match status" value="1"/>
</dbReference>
<dbReference type="Gramene" id="AET2Gv20368400.1">
    <property type="protein sequence ID" value="AET2Gv20368400.1"/>
    <property type="gene ID" value="AET2Gv20368400"/>
</dbReference>
<dbReference type="GO" id="GO:0005886">
    <property type="term" value="C:plasma membrane"/>
    <property type="evidence" value="ECO:0007669"/>
    <property type="project" value="UniProtKB-SubCell"/>
</dbReference>
<dbReference type="InterPro" id="IPR000782">
    <property type="entry name" value="FAS1_domain"/>
</dbReference>
<reference evidence="12" key="1">
    <citation type="journal article" date="2014" name="Science">
        <title>Ancient hybridizations among the ancestral genomes of bread wheat.</title>
        <authorList>
            <consortium name="International Wheat Genome Sequencing Consortium,"/>
            <person name="Marcussen T."/>
            <person name="Sandve S.R."/>
            <person name="Heier L."/>
            <person name="Spannagl M."/>
            <person name="Pfeifer M."/>
            <person name="Jakobsen K.S."/>
            <person name="Wulff B.B."/>
            <person name="Steuernagel B."/>
            <person name="Mayer K.F."/>
            <person name="Olsen O.A."/>
        </authorList>
    </citation>
    <scope>NUCLEOTIDE SEQUENCE [LARGE SCALE GENOMIC DNA]</scope>
    <source>
        <strain evidence="12">cv. AL8/78</strain>
    </source>
</reference>
<name>A0A453B5I9_AEGTS</name>
<dbReference type="PANTHER" id="PTHR32077:SF83">
    <property type="entry name" value="OS06G0285100 PROTEIN"/>
    <property type="match status" value="1"/>
</dbReference>
<dbReference type="Proteomes" id="UP000015105">
    <property type="component" value="Chromosome 2D"/>
</dbReference>
<evidence type="ECO:0000256" key="6">
    <source>
        <dbReference type="ARBA" id="ARBA00023136"/>
    </source>
</evidence>